<protein>
    <recommendedName>
        <fullName evidence="1">Gcp-like domain-containing protein</fullName>
    </recommendedName>
</protein>
<gene>
    <name evidence="2" type="ORF">RZN69_14510</name>
</gene>
<dbReference type="AlphaFoldDB" id="A0AAQ3L8F3"/>
<proteinExistence type="predicted"/>
<organism evidence="2 3">
    <name type="scientific">Rubellicoccus peritrichatus</name>
    <dbReference type="NCBI Taxonomy" id="3080537"/>
    <lineage>
        <taxon>Bacteria</taxon>
        <taxon>Pseudomonadati</taxon>
        <taxon>Verrucomicrobiota</taxon>
        <taxon>Opitutia</taxon>
        <taxon>Puniceicoccales</taxon>
        <taxon>Cerasicoccaceae</taxon>
        <taxon>Rubellicoccus</taxon>
    </lineage>
</organism>
<dbReference type="KEGG" id="puo:RZN69_14510"/>
<dbReference type="EMBL" id="CP136920">
    <property type="protein sequence ID" value="WOO39834.1"/>
    <property type="molecule type" value="Genomic_DNA"/>
</dbReference>
<reference evidence="2 3" key="1">
    <citation type="submission" date="2023-10" db="EMBL/GenBank/DDBJ databases">
        <title>Rubellicoccus peritrichatus gen. nov., sp. nov., isolated from an algae of coral reef tank.</title>
        <authorList>
            <person name="Luo J."/>
        </authorList>
    </citation>
    <scope>NUCLEOTIDE SEQUENCE [LARGE SCALE GENOMIC DNA]</scope>
    <source>
        <strain evidence="2 3">CR14</strain>
    </source>
</reference>
<dbReference type="Proteomes" id="UP001304300">
    <property type="component" value="Chromosome"/>
</dbReference>
<dbReference type="SUPFAM" id="SSF53067">
    <property type="entry name" value="Actin-like ATPase domain"/>
    <property type="match status" value="1"/>
</dbReference>
<dbReference type="InterPro" id="IPR043129">
    <property type="entry name" value="ATPase_NBD"/>
</dbReference>
<keyword evidence="3" id="KW-1185">Reference proteome</keyword>
<dbReference type="Gene3D" id="3.30.420.40">
    <property type="match status" value="1"/>
</dbReference>
<evidence type="ECO:0000259" key="1">
    <source>
        <dbReference type="Pfam" id="PF00814"/>
    </source>
</evidence>
<name>A0AAQ3L8F3_9BACT</name>
<sequence>MSKDLNNLPKDKTLLVLDAACPNVFAGLWQDGQWLAMASIEVPALEGLFDAVDQCLKAADMSLEAITGFAHDEGPGSVLGIRVAAMAIKTWRALPSFREKPVFAFHSLAFAIEQVRRKQKPESDFCIISDYRKDAWLSIRSDKNEIEPLSEAEAEAIELPIFHSAQRRSWRPPPAAAKSITIDLASFPEIFANGDIIRPVDQPGLYAPFRTDYKRWTPDRHRATANPQ</sequence>
<dbReference type="InterPro" id="IPR000905">
    <property type="entry name" value="Gcp-like_dom"/>
</dbReference>
<evidence type="ECO:0000313" key="3">
    <source>
        <dbReference type="Proteomes" id="UP001304300"/>
    </source>
</evidence>
<evidence type="ECO:0000313" key="2">
    <source>
        <dbReference type="EMBL" id="WOO39834.1"/>
    </source>
</evidence>
<accession>A0AAQ3L8F3</accession>
<feature type="domain" description="Gcp-like" evidence="1">
    <location>
        <begin position="48"/>
        <end position="139"/>
    </location>
</feature>
<dbReference type="Pfam" id="PF00814">
    <property type="entry name" value="TsaD"/>
    <property type="match status" value="1"/>
</dbReference>
<dbReference type="RefSeq" id="WP_317831859.1">
    <property type="nucleotide sequence ID" value="NZ_CP136920.1"/>
</dbReference>